<dbReference type="EMBL" id="CP074133">
    <property type="protein sequence ID" value="QUX24959.1"/>
    <property type="molecule type" value="Genomic_DNA"/>
</dbReference>
<organism evidence="1 2">
    <name type="scientific">Nocardiopsis changdeensis</name>
    <dbReference type="NCBI Taxonomy" id="2831969"/>
    <lineage>
        <taxon>Bacteria</taxon>
        <taxon>Bacillati</taxon>
        <taxon>Actinomycetota</taxon>
        <taxon>Actinomycetes</taxon>
        <taxon>Streptosporangiales</taxon>
        <taxon>Nocardiopsidaceae</taxon>
        <taxon>Nocardiopsis</taxon>
    </lineage>
</organism>
<evidence type="ECO:0000313" key="2">
    <source>
        <dbReference type="Proteomes" id="UP000676079"/>
    </source>
</evidence>
<dbReference type="RefSeq" id="WP_220560432.1">
    <property type="nucleotide sequence ID" value="NZ_CP074133.1"/>
</dbReference>
<reference evidence="1 2" key="1">
    <citation type="submission" date="2021-05" db="EMBL/GenBank/DDBJ databases">
        <title>Direct Submission.</title>
        <authorList>
            <person name="Li K."/>
            <person name="Gao J."/>
        </authorList>
    </citation>
    <scope>NUCLEOTIDE SEQUENCE [LARGE SCALE GENOMIC DNA]</scope>
    <source>
        <strain evidence="1 2">Mg02</strain>
    </source>
</reference>
<proteinExistence type="predicted"/>
<keyword evidence="2" id="KW-1185">Reference proteome</keyword>
<gene>
    <name evidence="1" type="ORF">KGD84_12235</name>
</gene>
<sequence>MGLGGRGTAQARESLVADRERAGRLDDLLREVAAAQAALEEARESGAAVEELHERALALDTALTEAMRAAYARERVLVGEKGYRDRIHRRKRLARPAVREATEVAEQLLTAREAHRLHGVPRVPRTVGAL</sequence>
<accession>A0ABX8BUS4</accession>
<name>A0ABX8BUS4_9ACTN</name>
<evidence type="ECO:0000313" key="1">
    <source>
        <dbReference type="EMBL" id="QUX24959.1"/>
    </source>
</evidence>
<protein>
    <submittedName>
        <fullName evidence="1">Uncharacterized protein</fullName>
    </submittedName>
</protein>
<dbReference type="Proteomes" id="UP000676079">
    <property type="component" value="Chromosome"/>
</dbReference>